<feature type="transmembrane region" description="Helical" evidence="1">
    <location>
        <begin position="79"/>
        <end position="101"/>
    </location>
</feature>
<evidence type="ECO:0000313" key="3">
    <source>
        <dbReference type="Proteomes" id="UP000053732"/>
    </source>
</evidence>
<keyword evidence="3" id="KW-1185">Reference proteome</keyword>
<dbReference type="Proteomes" id="UP000053732">
    <property type="component" value="Unassembled WGS sequence"/>
</dbReference>
<dbReference type="Pfam" id="PF11374">
    <property type="entry name" value="DUF3176"/>
    <property type="match status" value="1"/>
</dbReference>
<reference evidence="2 3" key="1">
    <citation type="journal article" date="2014" name="Nat. Commun.">
        <title>Multiple recent horizontal transfers of a large genomic region in cheese making fungi.</title>
        <authorList>
            <person name="Cheeseman K."/>
            <person name="Ropars J."/>
            <person name="Renault P."/>
            <person name="Dupont J."/>
            <person name="Gouzy J."/>
            <person name="Branca A."/>
            <person name="Abraham A.L."/>
            <person name="Ceppi M."/>
            <person name="Conseiller E."/>
            <person name="Debuchy R."/>
            <person name="Malagnac F."/>
            <person name="Goarin A."/>
            <person name="Silar P."/>
            <person name="Lacoste S."/>
            <person name="Sallet E."/>
            <person name="Bensimon A."/>
            <person name="Giraud T."/>
            <person name="Brygoo Y."/>
        </authorList>
    </citation>
    <scope>NUCLEOTIDE SEQUENCE [LARGE SCALE GENOMIC DNA]</scope>
    <source>
        <strain evidence="3">FM 013</strain>
    </source>
</reference>
<protein>
    <submittedName>
        <fullName evidence="2">Uncharacterized protein</fullName>
    </submittedName>
</protein>
<sequence length="583" mass="62985">MGPNDRSKLPYIKLNRLRGARELPLTPPEPESAPPRGSWTSNWILEVLSCVLSLGFLVAIIVVLASYDGKPIPDWPYGITLNALVSVLSTFMKAAMAFAVTEGLSQLKWSWFTRRNTLSDMALLDAASRGPLGAAMVLFRFLPRHLVTFGCVILVVAVATDPFVQQVIAINEQAVHTPGRSSIQICNSSLYTNVGAGASPGAEKVPLVTLGAIYTGIFQSQSPDSKTIVMDCASGNCTFSPYQSLGFCSRCVNITGSIHADAPYSLPPPLNTTLVYNYTLPNGLHFSTKSGLTMTTMNTSTKLDLVQLDAQNLPLIVNFTAISATGYKVPLPITATECALYFCVDTYNASVKSGQFEETRTSTTSKTNYLLSKSGGQNPALIPDTCYVNGTQHQPPYEANENCTYNVAWQSLLAMHNSVGPLLQGNGYTFGGRPAWQSDNGPSDIIEALYGESGGYADINSLFKSLASSLTTHARSKVCDGTIDGVAWTNQSFVLVRWPWMSLPIALVVLTVVFLVVTVIRTRHQYIWKSSPLALLFSDVHVDAPFPFKSDPSLKGMESASKDMHVCLETSSNGVSLNTNPSS</sequence>
<gene>
    <name evidence="2" type="ORF">PCAMFM013_S030g000043</name>
</gene>
<dbReference type="PANTHER" id="PTHR35394:SF5">
    <property type="entry name" value="DUF3176 DOMAIN-CONTAINING PROTEIN"/>
    <property type="match status" value="1"/>
</dbReference>
<dbReference type="AlphaFoldDB" id="A0A0G4PRL2"/>
<evidence type="ECO:0000256" key="1">
    <source>
        <dbReference type="SAM" id="Phobius"/>
    </source>
</evidence>
<dbReference type="PANTHER" id="PTHR35394">
    <property type="entry name" value="DUF3176 DOMAIN-CONTAINING PROTEIN"/>
    <property type="match status" value="1"/>
</dbReference>
<dbReference type="InterPro" id="IPR021514">
    <property type="entry name" value="DUF3176"/>
</dbReference>
<dbReference type="STRING" id="1429867.A0A0G4PRL2"/>
<feature type="transmembrane region" description="Helical" evidence="1">
    <location>
        <begin position="498"/>
        <end position="520"/>
    </location>
</feature>
<evidence type="ECO:0000313" key="2">
    <source>
        <dbReference type="EMBL" id="CRL28756.1"/>
    </source>
</evidence>
<keyword evidence="1" id="KW-1133">Transmembrane helix</keyword>
<proteinExistence type="predicted"/>
<name>A0A0G4PRL2_PENC3</name>
<organism evidence="2 3">
    <name type="scientific">Penicillium camemberti (strain FM 013)</name>
    <dbReference type="NCBI Taxonomy" id="1429867"/>
    <lineage>
        <taxon>Eukaryota</taxon>
        <taxon>Fungi</taxon>
        <taxon>Dikarya</taxon>
        <taxon>Ascomycota</taxon>
        <taxon>Pezizomycotina</taxon>
        <taxon>Eurotiomycetes</taxon>
        <taxon>Eurotiomycetidae</taxon>
        <taxon>Eurotiales</taxon>
        <taxon>Aspergillaceae</taxon>
        <taxon>Penicillium</taxon>
    </lineage>
</organism>
<dbReference type="EMBL" id="HG793163">
    <property type="protein sequence ID" value="CRL28756.1"/>
    <property type="molecule type" value="Genomic_DNA"/>
</dbReference>
<keyword evidence="1" id="KW-0472">Membrane</keyword>
<accession>A0A0G4PRL2</accession>
<keyword evidence="1" id="KW-0812">Transmembrane</keyword>
<feature type="transmembrane region" description="Helical" evidence="1">
    <location>
        <begin position="43"/>
        <end position="67"/>
    </location>
</feature>